<sequence>MAAAMGVMVSLPAWASGWNDSSLGKVKFSKAGQAEILKGVVEAIIPATNTPGAGELGVAIFVQRMVTDCYDKKTQDTFNKGIAGLDVQSNKSFGKSFTEANKNQQLQLLQESEKSTDPETKGFFGLLKNLTIQGYMSSEYVMTNLTHFEFIPARYHGCVPVVKG</sequence>
<dbReference type="InterPro" id="IPR027056">
    <property type="entry name" value="Gluconate_2DH_su3"/>
</dbReference>
<name>A0A4U6D4H0_9BACT</name>
<protein>
    <submittedName>
        <fullName evidence="1">Gluconate 2-dehydrogenase subunit 3 family protein</fullName>
    </submittedName>
</protein>
<accession>A0A4U6D4H0</accession>
<proteinExistence type="predicted"/>
<dbReference type="Proteomes" id="UP000304900">
    <property type="component" value="Unassembled WGS sequence"/>
</dbReference>
<dbReference type="OrthoDB" id="6385145at2"/>
<keyword evidence="2" id="KW-1185">Reference proteome</keyword>
<evidence type="ECO:0000313" key="1">
    <source>
        <dbReference type="EMBL" id="TKT92152.1"/>
    </source>
</evidence>
<comment type="caution">
    <text evidence="1">The sequence shown here is derived from an EMBL/GenBank/DDBJ whole genome shotgun (WGS) entry which is preliminary data.</text>
</comment>
<dbReference type="EMBL" id="SZVO01000005">
    <property type="protein sequence ID" value="TKT92152.1"/>
    <property type="molecule type" value="Genomic_DNA"/>
</dbReference>
<dbReference type="Pfam" id="PF13618">
    <property type="entry name" value="Gluconate_2-dh3"/>
    <property type="match status" value="1"/>
</dbReference>
<dbReference type="AlphaFoldDB" id="A0A4U6D4H0"/>
<gene>
    <name evidence="1" type="ORF">FDK13_11665</name>
</gene>
<organism evidence="1 2">
    <name type="scientific">Dyadobacter frigoris</name>
    <dbReference type="NCBI Taxonomy" id="2576211"/>
    <lineage>
        <taxon>Bacteria</taxon>
        <taxon>Pseudomonadati</taxon>
        <taxon>Bacteroidota</taxon>
        <taxon>Cytophagia</taxon>
        <taxon>Cytophagales</taxon>
        <taxon>Spirosomataceae</taxon>
        <taxon>Dyadobacter</taxon>
    </lineage>
</organism>
<evidence type="ECO:0000313" key="2">
    <source>
        <dbReference type="Proteomes" id="UP000304900"/>
    </source>
</evidence>
<reference evidence="1 2" key="1">
    <citation type="submission" date="2019-05" db="EMBL/GenBank/DDBJ databases">
        <title>Dyadobacter AR-3-8 sp. nov., isolated from arctic soil.</title>
        <authorList>
            <person name="Chaudhary D.K."/>
        </authorList>
    </citation>
    <scope>NUCLEOTIDE SEQUENCE [LARGE SCALE GENOMIC DNA]</scope>
    <source>
        <strain evidence="1 2">AR-3-8</strain>
    </source>
</reference>